<feature type="region of interest" description="Disordered" evidence="1">
    <location>
        <begin position="29"/>
        <end position="50"/>
    </location>
</feature>
<comment type="caution">
    <text evidence="2">The sequence shown here is derived from an EMBL/GenBank/DDBJ whole genome shotgun (WGS) entry which is preliminary data.</text>
</comment>
<reference evidence="2" key="2">
    <citation type="submission" date="2021-08" db="EMBL/GenBank/DDBJ databases">
        <authorList>
            <person name="Tani A."/>
            <person name="Ola A."/>
            <person name="Ogura Y."/>
            <person name="Katsura K."/>
            <person name="Hayashi T."/>
        </authorList>
    </citation>
    <scope>NUCLEOTIDE SEQUENCE</scope>
    <source>
        <strain evidence="2">DSM 23674</strain>
    </source>
</reference>
<keyword evidence="3" id="KW-1185">Reference proteome</keyword>
<reference evidence="2" key="1">
    <citation type="journal article" date="2021" name="Front. Microbiol.">
        <title>Comprehensive Comparative Genomics and Phenotyping of Methylobacterium Species.</title>
        <authorList>
            <person name="Alessa O."/>
            <person name="Ogura Y."/>
            <person name="Fujitani Y."/>
            <person name="Takami H."/>
            <person name="Hayashi T."/>
            <person name="Sahin N."/>
            <person name="Tani A."/>
        </authorList>
    </citation>
    <scope>NUCLEOTIDE SEQUENCE</scope>
    <source>
        <strain evidence="2">DSM 23674</strain>
    </source>
</reference>
<evidence type="ECO:0000256" key="1">
    <source>
        <dbReference type="SAM" id="MobiDB-lite"/>
    </source>
</evidence>
<proteinExistence type="predicted"/>
<dbReference type="Proteomes" id="UP001055101">
    <property type="component" value="Unassembled WGS sequence"/>
</dbReference>
<name>A0ABQ4TPD4_9HYPH</name>
<protein>
    <submittedName>
        <fullName evidence="2">Uncharacterized protein</fullName>
    </submittedName>
</protein>
<dbReference type="EMBL" id="BPRA01000014">
    <property type="protein sequence ID" value="GJE56478.1"/>
    <property type="molecule type" value="Genomic_DNA"/>
</dbReference>
<evidence type="ECO:0000313" key="2">
    <source>
        <dbReference type="EMBL" id="GJE56478.1"/>
    </source>
</evidence>
<evidence type="ECO:0000313" key="3">
    <source>
        <dbReference type="Proteomes" id="UP001055101"/>
    </source>
</evidence>
<organism evidence="2 3">
    <name type="scientific">Methylobacterium thuringiense</name>
    <dbReference type="NCBI Taxonomy" id="1003091"/>
    <lineage>
        <taxon>Bacteria</taxon>
        <taxon>Pseudomonadati</taxon>
        <taxon>Pseudomonadota</taxon>
        <taxon>Alphaproteobacteria</taxon>
        <taxon>Hyphomicrobiales</taxon>
        <taxon>Methylobacteriaceae</taxon>
        <taxon>Methylobacterium</taxon>
    </lineage>
</organism>
<sequence length="61" mass="6942">MATLSKVPAWVQRRISDRPVARWITWNAGRPSEPETREPASQPMMQPDYSGNVVSLFKRSA</sequence>
<accession>A0ABQ4TPD4</accession>
<gene>
    <name evidence="2" type="ORF">EKPJFOCH_2984</name>
</gene>